<gene>
    <name evidence="3" type="ORF">TrLO_g7968</name>
</gene>
<dbReference type="PANTHER" id="PTHR32215:SF0">
    <property type="entry name" value="CILIA- AND FLAGELLA-ASSOCIATED PROTEIN 57"/>
    <property type="match status" value="1"/>
</dbReference>
<evidence type="ECO:0000256" key="2">
    <source>
        <dbReference type="SAM" id="MobiDB-lite"/>
    </source>
</evidence>
<dbReference type="Proteomes" id="UP001165122">
    <property type="component" value="Unassembled WGS sequence"/>
</dbReference>
<dbReference type="SUPFAM" id="SSF50978">
    <property type="entry name" value="WD40 repeat-like"/>
    <property type="match status" value="2"/>
</dbReference>
<organism evidence="3 4">
    <name type="scientific">Triparma laevis f. longispina</name>
    <dbReference type="NCBI Taxonomy" id="1714387"/>
    <lineage>
        <taxon>Eukaryota</taxon>
        <taxon>Sar</taxon>
        <taxon>Stramenopiles</taxon>
        <taxon>Ochrophyta</taxon>
        <taxon>Bolidophyceae</taxon>
        <taxon>Parmales</taxon>
        <taxon>Triparmaceae</taxon>
        <taxon>Triparma</taxon>
    </lineage>
</organism>
<dbReference type="OrthoDB" id="190890at2759"/>
<dbReference type="InterPro" id="IPR001680">
    <property type="entry name" value="WD40_rpt"/>
</dbReference>
<dbReference type="InterPro" id="IPR052993">
    <property type="entry name" value="CFA-57"/>
</dbReference>
<dbReference type="EMBL" id="BRXW01000190">
    <property type="protein sequence ID" value="GMI13389.1"/>
    <property type="molecule type" value="Genomic_DNA"/>
</dbReference>
<dbReference type="Gene3D" id="2.130.10.10">
    <property type="entry name" value="YVTN repeat-like/Quinoprotein amine dehydrogenase"/>
    <property type="match status" value="2"/>
</dbReference>
<feature type="coiled-coil region" evidence="1">
    <location>
        <begin position="1457"/>
        <end position="1491"/>
    </location>
</feature>
<comment type="caution">
    <text evidence="3">The sequence shown here is derived from an EMBL/GenBank/DDBJ whole genome shotgun (WGS) entry which is preliminary data.</text>
</comment>
<feature type="coiled-coil region" evidence="1">
    <location>
        <begin position="1302"/>
        <end position="1336"/>
    </location>
</feature>
<feature type="region of interest" description="Disordered" evidence="2">
    <location>
        <begin position="94"/>
        <end position="122"/>
    </location>
</feature>
<dbReference type="InterPro" id="IPR036322">
    <property type="entry name" value="WD40_repeat_dom_sf"/>
</dbReference>
<keyword evidence="1" id="KW-0175">Coiled coil</keyword>
<dbReference type="Pfam" id="PF00400">
    <property type="entry name" value="WD40"/>
    <property type="match status" value="1"/>
</dbReference>
<evidence type="ECO:0000313" key="4">
    <source>
        <dbReference type="Proteomes" id="UP001165122"/>
    </source>
</evidence>
<dbReference type="PANTHER" id="PTHR32215">
    <property type="entry name" value="CILIA- AND FLAGELLA-ASSOCIATED PROTEIN 57"/>
    <property type="match status" value="1"/>
</dbReference>
<dbReference type="SMART" id="SM00320">
    <property type="entry name" value="WD40"/>
    <property type="match status" value="6"/>
</dbReference>
<evidence type="ECO:0000256" key="1">
    <source>
        <dbReference type="SAM" id="Coils"/>
    </source>
</evidence>
<name>A0A9W7FJ33_9STRA</name>
<dbReference type="InterPro" id="IPR015943">
    <property type="entry name" value="WD40/YVTN_repeat-like_dom_sf"/>
</dbReference>
<accession>A0A9W7FJ33</accession>
<sequence>MATDALEDIDKQNVADPFFVFGHSAFSQRETVWAVSDHSFIHPAGAKIAIHSQAKGGDAKFLPGLDAWSEVSCCSMSHDKTHFAICVKGYNPSEETLRNPPPTSNTSKNKKDHKNHSTASVSSGVTDDGMVFDAAVIVYKLPFMEHGDPNPEKKADIKKPEIQGNTAIVEAHVDVEIPKRARTILHKVEEHDDSVSEHYCSCSFSHDGKMLFVQTKYPDYTLRVYDWYRNKLLASLSLEIEATKITTPLDTEKMRICTSGPDHLCFWQVGAGARELKALNQVNRLELCLDGDSVTDHAWLFDMDRVVCTSSGGKVVIVNEKEVVQIFRNTHDGEPISCVLAFEEGVTGAATTGDDDDVAGFLTMGVGGLFCLYHHCKDGDNTIHRIPYTLSQRFRLHSSVPGPPLKSGNNHFMDVQSLSLGPDIGDACLLFVSTPSGIITIDVGQLEAETDQGSFVVGKAGKVEKDESSLEGGSLTGSQTTATSTKTRATIFTGSSNKPPPKQDDVETMCDITPYQNYNIVSTRHAGSISSVSVCSRKPLLATCSSDLVDSSVRIWNYRTRECVLHEYFEGLQNPTSVSVHPSGNELIVGFDDNVKVYHLCSEVMKQASQIQVKQMIHVFKMDEDGFVQDKLIMNQDSVTIVKYSPDGGMFAVVTGKFVQIFGTYGSQVNGQPKRINVLSGHAQNITNLQWTGDSLGLHTCDAGGAIYEWSASQPDRVRETLLGRVNISAVGSCLNGGCLAATGGGLREKQKEALQKKQRLGLTSSANVGKGGKVAMFNPQARQAIQKNRKRSLLLKKQQSAVIKAKSIARMTLIGKDGQYVEGFTERGVEAMGKKEEDGGIKSQLYGWAKDLESSKKVSYDFDGRVCDIVCTMNNDLERDKSNFAFVCTSTGAIVTFEWANVTGYKAGELNVDEEDDDAKFDENGKLIVKKKKPKHVVTKHCRDLSLHFGEITTGEVSSCQNWLFTIGEDGCVIMSALTRNAARSLRPEQSPLNTLDEELALADANIVSEARERVAEVEDKRRVEKEHLNFKLVSLEGEKDKAVRELRDEKNAAVTELRAEILDLRQRIEYDKGKAATDLLSLEKNHETDTIKCEGKYEKRIANDTTRYMELKNAYDDLMVAATDDRSNMDDYHSQELAKMKDKYEKEIATILAEQKTLQEYAKYVKDRYDEILENNDVLHDNEIAAVQQGGKDQETTLKKKLLTSQGETSMMQRQNKVLRDTLETRNIKNYELKEEIEGEKKKVDLMKVEVGKLAEELEKESERANKWEVSAGQGRRQVVELEKVRKVLTHQLHELRGMLEPKESKIVGMKEKLKDLESEYQKVMTHATTLEKDAGGKGKRIGTLSETIRKQRNLVGDKDNALHSVVTQVNLRLQELQESGDWKNLILNLKKVIAPYLTDSKAEKIRNGLEDVAEQRQQQVKLRRLLEAKVGRLEKQLQAGEVSDAESIKLKSDNVELIEQLNEMRKVVNKQKSELKKLKNNLRQKEGKDTLGALKATGSFGPGVETSSLQSSLMKLDNMLYSSAVETGNGMSMGSRSARGSKDVMELGAGVGLGGLPQGKMTQRLSKASKNIETARNTERLLYLEQQNDNLMYAKDLQSRAIELLSNSLEERGVDTRALLNVLGNLNIQV</sequence>
<keyword evidence="4" id="KW-1185">Reference proteome</keyword>
<reference evidence="4" key="1">
    <citation type="journal article" date="2023" name="Commun. Biol.">
        <title>Genome analysis of Parmales, the sister group of diatoms, reveals the evolutionary specialization of diatoms from phago-mixotrophs to photoautotrophs.</title>
        <authorList>
            <person name="Ban H."/>
            <person name="Sato S."/>
            <person name="Yoshikawa S."/>
            <person name="Yamada K."/>
            <person name="Nakamura Y."/>
            <person name="Ichinomiya M."/>
            <person name="Sato N."/>
            <person name="Blanc-Mathieu R."/>
            <person name="Endo H."/>
            <person name="Kuwata A."/>
            <person name="Ogata H."/>
        </authorList>
    </citation>
    <scope>NUCLEOTIDE SEQUENCE [LARGE SCALE GENOMIC DNA]</scope>
    <source>
        <strain evidence="4">NIES 3700</strain>
    </source>
</reference>
<protein>
    <submittedName>
        <fullName evidence="3">Uncharacterized protein</fullName>
    </submittedName>
</protein>
<evidence type="ECO:0000313" key="3">
    <source>
        <dbReference type="EMBL" id="GMI13389.1"/>
    </source>
</evidence>
<feature type="coiled-coil region" evidence="1">
    <location>
        <begin position="1009"/>
        <end position="1069"/>
    </location>
</feature>
<proteinExistence type="predicted"/>